<dbReference type="EMBL" id="JAWWNJ010000011">
    <property type="protein sequence ID" value="KAK7045120.1"/>
    <property type="molecule type" value="Genomic_DNA"/>
</dbReference>
<accession>A0AAW0D183</accession>
<evidence type="ECO:0000313" key="1">
    <source>
        <dbReference type="EMBL" id="KAK7045120.1"/>
    </source>
</evidence>
<gene>
    <name evidence="1" type="ORF">R3P38DRAFT_2882680</name>
</gene>
<evidence type="ECO:0000313" key="2">
    <source>
        <dbReference type="Proteomes" id="UP001362999"/>
    </source>
</evidence>
<dbReference type="AlphaFoldDB" id="A0AAW0D183"/>
<dbReference type="Proteomes" id="UP001362999">
    <property type="component" value="Unassembled WGS sequence"/>
</dbReference>
<organism evidence="1 2">
    <name type="scientific">Favolaschia claudopus</name>
    <dbReference type="NCBI Taxonomy" id="2862362"/>
    <lineage>
        <taxon>Eukaryota</taxon>
        <taxon>Fungi</taxon>
        <taxon>Dikarya</taxon>
        <taxon>Basidiomycota</taxon>
        <taxon>Agaricomycotina</taxon>
        <taxon>Agaricomycetes</taxon>
        <taxon>Agaricomycetidae</taxon>
        <taxon>Agaricales</taxon>
        <taxon>Marasmiineae</taxon>
        <taxon>Mycenaceae</taxon>
        <taxon>Favolaschia</taxon>
    </lineage>
</organism>
<reference evidence="1 2" key="1">
    <citation type="journal article" date="2024" name="J Genomics">
        <title>Draft genome sequencing and assembly of Favolaschia claudopus CIRM-BRFM 2984 isolated from oak limbs.</title>
        <authorList>
            <person name="Navarro D."/>
            <person name="Drula E."/>
            <person name="Chaduli D."/>
            <person name="Cazenave R."/>
            <person name="Ahrendt S."/>
            <person name="Wang J."/>
            <person name="Lipzen A."/>
            <person name="Daum C."/>
            <person name="Barry K."/>
            <person name="Grigoriev I.V."/>
            <person name="Favel A."/>
            <person name="Rosso M.N."/>
            <person name="Martin F."/>
        </authorList>
    </citation>
    <scope>NUCLEOTIDE SEQUENCE [LARGE SCALE GENOMIC DNA]</scope>
    <source>
        <strain evidence="1 2">CIRM-BRFM 2984</strain>
    </source>
</reference>
<sequence>MSRFRFLHSSTSNEWLSPLISVGRALVVCSNSAPMPYIGAPLAAGLALLELIQTVGKTNDDLKYLAESVVSLMKQLRDECDAHPTHPNPSLHHICVEFNRNLTRISQDIEEMSRDWSSSKFKRYMKVNCVREEIAQFSRRVSDMRADAALVTAIGTRMDINNLSTTVSAVRSRVEEMHEELSVLRSPVSTELEASLPADILVYLRRNFHALKIGDIHLHFDTARATSFALLDDKHRAIGEMGWTDYKGSVKGSLYTVRVYRGLRANESWKHFLSFLAEHSPAISIPQLFGFCDAPRLPSLIFHGELKTLDEHGSGILCPRARVNWEIALGLDFTNLHQFLVEDVYYFYMTDALPFSEVDARTGKLMLSFLDPSSRISSPAPLNSGMLSGCEPANVILFWFITCYSIQYSIYRLRYADPGYIRNPHISSWTHGLVHFGDPGSRLYTDLVAVAKLMRRTGSGGPCTPGNIHAAVLTSRGFVHDWRLGNPTTAVPIARLPHLNLATSSSWRVCCYDMIVGDVPLTAPTPFPEVVCPTDIRWTQLTVPLRKGGWRSHLDYMPYSGYFLSAEIEFGANIADATIPWLCQAASLLPKEGFDPSAYRVPILTCLCLNWEMILIEESAESLALLDTLPPLNVFVEVPIIHLGQILEPRIYWSTEQKTISQTLKAHFKIRFGWGTDVTWAYWEQHHYDVARNIQEEHHFDSTTNAAAQALGLPLFVPVESPLVDSLSGSWCSGEFMTAKPDSQAFDQLSFGGD</sequence>
<dbReference type="InterPro" id="IPR059179">
    <property type="entry name" value="MLKL-like_MCAfunc"/>
</dbReference>
<keyword evidence="2" id="KW-1185">Reference proteome</keyword>
<protein>
    <recommendedName>
        <fullName evidence="3">Fungal N-terminal domain-containing protein</fullName>
    </recommendedName>
</protein>
<evidence type="ECO:0008006" key="3">
    <source>
        <dbReference type="Google" id="ProtNLM"/>
    </source>
</evidence>
<comment type="caution">
    <text evidence="1">The sequence shown here is derived from an EMBL/GenBank/DDBJ whole genome shotgun (WGS) entry which is preliminary data.</text>
</comment>
<proteinExistence type="predicted"/>
<name>A0AAW0D183_9AGAR</name>
<dbReference type="CDD" id="cd21037">
    <property type="entry name" value="MLKL_NTD"/>
    <property type="match status" value="1"/>
</dbReference>